<keyword evidence="4" id="KW-0808">Transferase</keyword>
<dbReference type="Proteomes" id="UP000319557">
    <property type="component" value="Chromosome"/>
</dbReference>
<gene>
    <name evidence="4" type="primary">tuaA</name>
    <name evidence="4" type="ORF">EC9_25480</name>
</gene>
<dbReference type="GO" id="GO:0016780">
    <property type="term" value="F:phosphotransferase activity, for other substituted phosphate groups"/>
    <property type="evidence" value="ECO:0007669"/>
    <property type="project" value="TreeGrafter"/>
</dbReference>
<dbReference type="EC" id="2.7.8.-" evidence="4"/>
<dbReference type="RefSeq" id="WP_145345536.1">
    <property type="nucleotide sequence ID" value="NZ_CP036261.1"/>
</dbReference>
<feature type="transmembrane region" description="Helical" evidence="2">
    <location>
        <begin position="44"/>
        <end position="64"/>
    </location>
</feature>
<evidence type="ECO:0000259" key="3">
    <source>
        <dbReference type="Pfam" id="PF02397"/>
    </source>
</evidence>
<keyword evidence="2" id="KW-0812">Transmembrane</keyword>
<protein>
    <submittedName>
        <fullName evidence="4">Undecaprenyl-phosphate N-acetylgalactosaminyl 1-phosphate transferase</fullName>
        <ecNumber evidence="4">2.7.8.-</ecNumber>
    </submittedName>
</protein>
<dbReference type="Pfam" id="PF02397">
    <property type="entry name" value="Bac_transf"/>
    <property type="match status" value="1"/>
</dbReference>
<dbReference type="OrthoDB" id="9766874at2"/>
<dbReference type="AlphaFoldDB" id="A0A517M0E7"/>
<proteinExistence type="inferred from homology"/>
<comment type="similarity">
    <text evidence="1">Belongs to the bacterial sugar transferase family.</text>
</comment>
<evidence type="ECO:0000313" key="5">
    <source>
        <dbReference type="Proteomes" id="UP000319557"/>
    </source>
</evidence>
<dbReference type="InterPro" id="IPR003362">
    <property type="entry name" value="Bact_transf"/>
</dbReference>
<sequence>MLTIEDLLPEAAYANQEDSSPPLALPRRHRRYRYFVRKNRLERIVGTGLLVITAPVIGICWAIVRLTSKGPGIFRQKRVGRGGDLFWVYKLRTMRIDAEANGPQWSSGRDPRITSVGHVLRKLHLDELPQLVNVMRGEMALVGPRPERPEFVDFLREEIAGYERRLIVRPGITGLAQINLPPDSDLRSVERKQTLDLEHIDHANAWLDLRMILLTALRVCFLRGQWLTYCMGLDRSDRLKHLPATNANSPTVSLQELLETSQRRKEWAATSADVAWEQSVARIDPASPIAVRPR</sequence>
<dbReference type="EMBL" id="CP036261">
    <property type="protein sequence ID" value="QDS88358.1"/>
    <property type="molecule type" value="Genomic_DNA"/>
</dbReference>
<keyword evidence="5" id="KW-1185">Reference proteome</keyword>
<dbReference type="KEGG" id="ruv:EC9_25480"/>
<dbReference type="PANTHER" id="PTHR30576">
    <property type="entry name" value="COLANIC BIOSYNTHESIS UDP-GLUCOSE LIPID CARRIER TRANSFERASE"/>
    <property type="match status" value="1"/>
</dbReference>
<reference evidence="4 5" key="1">
    <citation type="submission" date="2019-02" db="EMBL/GenBank/DDBJ databases">
        <title>Deep-cultivation of Planctomycetes and their phenomic and genomic characterization uncovers novel biology.</title>
        <authorList>
            <person name="Wiegand S."/>
            <person name="Jogler M."/>
            <person name="Boedeker C."/>
            <person name="Pinto D."/>
            <person name="Vollmers J."/>
            <person name="Rivas-Marin E."/>
            <person name="Kohn T."/>
            <person name="Peeters S.H."/>
            <person name="Heuer A."/>
            <person name="Rast P."/>
            <person name="Oberbeckmann S."/>
            <person name="Bunk B."/>
            <person name="Jeske O."/>
            <person name="Meyerdierks A."/>
            <person name="Storesund J.E."/>
            <person name="Kallscheuer N."/>
            <person name="Luecker S."/>
            <person name="Lage O.M."/>
            <person name="Pohl T."/>
            <person name="Merkel B.J."/>
            <person name="Hornburger P."/>
            <person name="Mueller R.-W."/>
            <person name="Bruemmer F."/>
            <person name="Labrenz M."/>
            <person name="Spormann A.M."/>
            <person name="Op den Camp H."/>
            <person name="Overmann J."/>
            <person name="Amann R."/>
            <person name="Jetten M.S.M."/>
            <person name="Mascher T."/>
            <person name="Medema M.H."/>
            <person name="Devos D.P."/>
            <person name="Kaster A.-K."/>
            <person name="Ovreas L."/>
            <person name="Rohde M."/>
            <person name="Galperin M.Y."/>
            <person name="Jogler C."/>
        </authorList>
    </citation>
    <scope>NUCLEOTIDE SEQUENCE [LARGE SCALE GENOMIC DNA]</scope>
    <source>
        <strain evidence="4 5">EC9</strain>
    </source>
</reference>
<dbReference type="PANTHER" id="PTHR30576:SF0">
    <property type="entry name" value="UNDECAPRENYL-PHOSPHATE N-ACETYLGALACTOSAMINYL 1-PHOSPHATE TRANSFERASE-RELATED"/>
    <property type="match status" value="1"/>
</dbReference>
<organism evidence="4 5">
    <name type="scientific">Rosistilla ulvae</name>
    <dbReference type="NCBI Taxonomy" id="1930277"/>
    <lineage>
        <taxon>Bacteria</taxon>
        <taxon>Pseudomonadati</taxon>
        <taxon>Planctomycetota</taxon>
        <taxon>Planctomycetia</taxon>
        <taxon>Pirellulales</taxon>
        <taxon>Pirellulaceae</taxon>
        <taxon>Rosistilla</taxon>
    </lineage>
</organism>
<evidence type="ECO:0000256" key="2">
    <source>
        <dbReference type="SAM" id="Phobius"/>
    </source>
</evidence>
<evidence type="ECO:0000313" key="4">
    <source>
        <dbReference type="EMBL" id="QDS88358.1"/>
    </source>
</evidence>
<evidence type="ECO:0000256" key="1">
    <source>
        <dbReference type="ARBA" id="ARBA00006464"/>
    </source>
</evidence>
<feature type="domain" description="Bacterial sugar transferase" evidence="3">
    <location>
        <begin position="40"/>
        <end position="219"/>
    </location>
</feature>
<keyword evidence="2" id="KW-0472">Membrane</keyword>
<name>A0A517M0E7_9BACT</name>
<keyword evidence="2" id="KW-1133">Transmembrane helix</keyword>
<accession>A0A517M0E7</accession>